<keyword evidence="10" id="KW-1185">Reference proteome</keyword>
<dbReference type="AlphaFoldDB" id="A0AAJ1VIF9"/>
<protein>
    <recommendedName>
        <fullName evidence="7">Phosphatidylglycerol--prolipoprotein diacylglyceryl transferase</fullName>
        <ecNumber evidence="7">2.5.1.145</ecNumber>
    </recommendedName>
</protein>
<accession>A0AAJ1VIF9</accession>
<feature type="transmembrane region" description="Helical" evidence="7">
    <location>
        <begin position="162"/>
        <end position="179"/>
    </location>
</feature>
<comment type="similarity">
    <text evidence="1 7">Belongs to the Lgt family.</text>
</comment>
<evidence type="ECO:0000313" key="10">
    <source>
        <dbReference type="Proteomes" id="UP000232721"/>
    </source>
</evidence>
<evidence type="ECO:0000313" key="11">
    <source>
        <dbReference type="Proteomes" id="UP001228636"/>
    </source>
</evidence>
<comment type="subcellular location">
    <subcellularLocation>
        <location evidence="7">Cell membrane</location>
        <topology evidence="7">Multi-pass membrane protein</topology>
    </subcellularLocation>
</comment>
<keyword evidence="4 7" id="KW-0812">Transmembrane</keyword>
<dbReference type="GO" id="GO:0005886">
    <property type="term" value="C:plasma membrane"/>
    <property type="evidence" value="ECO:0007669"/>
    <property type="project" value="UniProtKB-SubCell"/>
</dbReference>
<reference evidence="9 11" key="1">
    <citation type="journal article" date="2014" name="Int. J. Syst. Evol. Microbiol.">
        <title>Complete genome sequence of Corynebacterium casei LMG S-19264T (=DSM 44701T), isolated from a smear-ripened cheese.</title>
        <authorList>
            <consortium name="US DOE Joint Genome Institute (JGI-PGF)"/>
            <person name="Walter F."/>
            <person name="Albersmeier A."/>
            <person name="Kalinowski J."/>
            <person name="Ruckert C."/>
        </authorList>
    </citation>
    <scope>NUCLEOTIDE SEQUENCE [LARGE SCALE GENOMIC DNA]</scope>
    <source>
        <strain evidence="9 11">CECT 8670</strain>
    </source>
</reference>
<feature type="transmembrane region" description="Helical" evidence="7">
    <location>
        <begin position="12"/>
        <end position="30"/>
    </location>
</feature>
<evidence type="ECO:0000256" key="2">
    <source>
        <dbReference type="ARBA" id="ARBA00022475"/>
    </source>
</evidence>
<gene>
    <name evidence="7" type="primary">lgt</name>
    <name evidence="8" type="ORF">BTO15_11030</name>
    <name evidence="9" type="ORF">QWY81_17215</name>
</gene>
<evidence type="ECO:0000256" key="3">
    <source>
        <dbReference type="ARBA" id="ARBA00022679"/>
    </source>
</evidence>
<evidence type="ECO:0000256" key="5">
    <source>
        <dbReference type="ARBA" id="ARBA00022989"/>
    </source>
</evidence>
<reference evidence="9" key="3">
    <citation type="submission" date="2023-06" db="EMBL/GenBank/DDBJ databases">
        <authorList>
            <person name="Lucena T."/>
            <person name="Sun Q."/>
        </authorList>
    </citation>
    <scope>NUCLEOTIDE SEQUENCE</scope>
    <source>
        <strain evidence="9">CECT 8670</strain>
    </source>
</reference>
<reference evidence="8 10" key="2">
    <citation type="submission" date="2017-02" db="EMBL/GenBank/DDBJ databases">
        <title>Trade-off between light-utilization and light-protection in marine flavobacteria.</title>
        <authorList>
            <person name="Kumagai Y."/>
            <person name="Yoshizawa S."/>
            <person name="Kogure K."/>
            <person name="Iwasaki W."/>
        </authorList>
    </citation>
    <scope>NUCLEOTIDE SEQUENCE [LARGE SCALE GENOMIC DNA]</scope>
    <source>
        <strain evidence="8 10">KCTC 23670</strain>
    </source>
</reference>
<feature type="transmembrane region" description="Helical" evidence="7">
    <location>
        <begin position="77"/>
        <end position="103"/>
    </location>
</feature>
<feature type="transmembrane region" description="Helical" evidence="7">
    <location>
        <begin position="42"/>
        <end position="65"/>
    </location>
</feature>
<feature type="transmembrane region" description="Helical" evidence="7">
    <location>
        <begin position="115"/>
        <end position="142"/>
    </location>
</feature>
<keyword evidence="3 7" id="KW-0808">Transferase</keyword>
<dbReference type="Pfam" id="PF01790">
    <property type="entry name" value="LGT"/>
    <property type="match status" value="1"/>
</dbReference>
<dbReference type="GO" id="GO:0042158">
    <property type="term" value="P:lipoprotein biosynthetic process"/>
    <property type="evidence" value="ECO:0007669"/>
    <property type="project" value="UniProtKB-UniRule"/>
</dbReference>
<evidence type="ECO:0000256" key="6">
    <source>
        <dbReference type="ARBA" id="ARBA00023136"/>
    </source>
</evidence>
<dbReference type="Proteomes" id="UP000232721">
    <property type="component" value="Chromosome"/>
</dbReference>
<dbReference type="HAMAP" id="MF_01147">
    <property type="entry name" value="Lgt"/>
    <property type="match status" value="1"/>
</dbReference>
<dbReference type="EC" id="2.5.1.145" evidence="7"/>
<dbReference type="EMBL" id="JAUFQH010000019">
    <property type="protein sequence ID" value="MDN3621209.1"/>
    <property type="molecule type" value="Genomic_DNA"/>
</dbReference>
<comment type="catalytic activity">
    <reaction evidence="7">
        <text>L-cysteinyl-[prolipoprotein] + a 1,2-diacyl-sn-glycero-3-phospho-(1'-sn-glycerol) = an S-1,2-diacyl-sn-glyceryl-L-cysteinyl-[prolipoprotein] + sn-glycerol 1-phosphate + H(+)</text>
        <dbReference type="Rhea" id="RHEA:56712"/>
        <dbReference type="Rhea" id="RHEA-COMP:14679"/>
        <dbReference type="Rhea" id="RHEA-COMP:14680"/>
        <dbReference type="ChEBI" id="CHEBI:15378"/>
        <dbReference type="ChEBI" id="CHEBI:29950"/>
        <dbReference type="ChEBI" id="CHEBI:57685"/>
        <dbReference type="ChEBI" id="CHEBI:64716"/>
        <dbReference type="ChEBI" id="CHEBI:140658"/>
        <dbReference type="EC" id="2.5.1.145"/>
    </reaction>
</comment>
<organism evidence="9 11">
    <name type="scientific">Polaribacter sejongensis</name>
    <dbReference type="NCBI Taxonomy" id="985043"/>
    <lineage>
        <taxon>Bacteria</taxon>
        <taxon>Pseudomonadati</taxon>
        <taxon>Bacteroidota</taxon>
        <taxon>Flavobacteriia</taxon>
        <taxon>Flavobacteriales</taxon>
        <taxon>Flavobacteriaceae</taxon>
    </lineage>
</organism>
<comment type="function">
    <text evidence="7">Catalyzes the transfer of the diacylglyceryl group from phosphatidylglycerol to the sulfhydryl group of the N-terminal cysteine of a prolipoprotein, the first step in the formation of mature lipoproteins.</text>
</comment>
<dbReference type="EMBL" id="CP019336">
    <property type="protein sequence ID" value="AUC22588.1"/>
    <property type="molecule type" value="Genomic_DNA"/>
</dbReference>
<dbReference type="RefSeq" id="WP_208888831.1">
    <property type="nucleotide sequence ID" value="NZ_CP019336.1"/>
</dbReference>
<evidence type="ECO:0000313" key="8">
    <source>
        <dbReference type="EMBL" id="AUC22588.1"/>
    </source>
</evidence>
<feature type="binding site" evidence="7">
    <location>
        <position position="129"/>
    </location>
    <ligand>
        <name>a 1,2-diacyl-sn-glycero-3-phospho-(1'-sn-glycerol)</name>
        <dbReference type="ChEBI" id="CHEBI:64716"/>
    </ligand>
</feature>
<evidence type="ECO:0000313" key="9">
    <source>
        <dbReference type="EMBL" id="MDN3621209.1"/>
    </source>
</evidence>
<proteinExistence type="inferred from homology"/>
<dbReference type="PANTHER" id="PTHR30589">
    <property type="entry name" value="PROLIPOPROTEIN DIACYLGLYCERYL TRANSFERASE"/>
    <property type="match status" value="1"/>
</dbReference>
<dbReference type="PANTHER" id="PTHR30589:SF0">
    <property type="entry name" value="PHOSPHATIDYLGLYCEROL--PROLIPOPROTEIN DIACYLGLYCERYL TRANSFERASE"/>
    <property type="match status" value="1"/>
</dbReference>
<feature type="transmembrane region" description="Helical" evidence="7">
    <location>
        <begin position="220"/>
        <end position="240"/>
    </location>
</feature>
<sequence length="249" mass="29001">MYPKLLEYQNITIYTYAICIVFGTLLAILYTKWQTKKRLNLVLPNIFFYLIFITGYMGGKLFLFFERPIYYIQNPKNIFNIFSGGFVFYGSFICIIIFTFWYLKKHKITILPLMDILAITTTIVHAIGRMGCFFAGCCYGKPTNSIFGMSFPTTNSVTVHPTQLYEVFSILIIMGLLFIIRKNKKFDGQVFFSYIILYAIARSLLELFRGDLRGFVIQDYLSHSQFIAFIFISITAYLYLKLKSKTITI</sequence>
<name>A0AAJ1VIF9_9FLAO</name>
<dbReference type="Proteomes" id="UP001228636">
    <property type="component" value="Unassembled WGS sequence"/>
</dbReference>
<evidence type="ECO:0000256" key="1">
    <source>
        <dbReference type="ARBA" id="ARBA00007150"/>
    </source>
</evidence>
<feature type="transmembrane region" description="Helical" evidence="7">
    <location>
        <begin position="191"/>
        <end position="208"/>
    </location>
</feature>
<evidence type="ECO:0000256" key="4">
    <source>
        <dbReference type="ARBA" id="ARBA00022692"/>
    </source>
</evidence>
<keyword evidence="5 7" id="KW-1133">Transmembrane helix</keyword>
<evidence type="ECO:0000256" key="7">
    <source>
        <dbReference type="HAMAP-Rule" id="MF_01147"/>
    </source>
</evidence>
<dbReference type="GO" id="GO:0008961">
    <property type="term" value="F:phosphatidylglycerol-prolipoprotein diacylglyceryl transferase activity"/>
    <property type="evidence" value="ECO:0007669"/>
    <property type="project" value="UniProtKB-UniRule"/>
</dbReference>
<comment type="pathway">
    <text evidence="7">Protein modification; lipoprotein biosynthesis (diacylglyceryl transfer).</text>
</comment>
<keyword evidence="2 7" id="KW-1003">Cell membrane</keyword>
<dbReference type="InterPro" id="IPR001640">
    <property type="entry name" value="Lgt"/>
</dbReference>
<keyword evidence="6 7" id="KW-0472">Membrane</keyword>